<reference evidence="2" key="1">
    <citation type="submission" date="2011-08" db="EMBL/GenBank/DDBJ databases">
        <title>Allele mining for major blast resistant genes.</title>
        <authorList>
            <person name="Ramkumar G."/>
            <person name="Madhan Mohan K."/>
            <person name="Sundaram R.M."/>
            <person name="Balachandran S.M."/>
            <person name="Ram T."/>
            <person name="Viraktamath B.C."/>
            <person name="Madhav M.S."/>
        </authorList>
    </citation>
    <scope>NUCLEOTIDE SEQUENCE</scope>
</reference>
<name>H8ZRX1_ORYLO</name>
<dbReference type="EMBL" id="JN564629">
    <property type="protein sequence ID" value="AFE56230.1"/>
    <property type="molecule type" value="Genomic_DNA"/>
</dbReference>
<organism evidence="2">
    <name type="scientific">Oryza longistaminata</name>
    <name type="common">Longstamen rice</name>
    <dbReference type="NCBI Taxonomy" id="4528"/>
    <lineage>
        <taxon>Eukaryota</taxon>
        <taxon>Viridiplantae</taxon>
        <taxon>Streptophyta</taxon>
        <taxon>Embryophyta</taxon>
        <taxon>Tracheophyta</taxon>
        <taxon>Spermatophyta</taxon>
        <taxon>Magnoliopsida</taxon>
        <taxon>Liliopsida</taxon>
        <taxon>Poales</taxon>
        <taxon>Poaceae</taxon>
        <taxon>BOP clade</taxon>
        <taxon>Oryzoideae</taxon>
        <taxon>Oryzeae</taxon>
        <taxon>Oryzinae</taxon>
        <taxon>Oryza</taxon>
    </lineage>
</organism>
<dbReference type="Gene3D" id="3.80.10.10">
    <property type="entry name" value="Ribonuclease Inhibitor"/>
    <property type="match status" value="2"/>
</dbReference>
<gene>
    <name evidence="2" type="primary">Pi54</name>
</gene>
<dbReference type="PANTHER" id="PTHR47186:SF38">
    <property type="entry name" value="NB-ARC DOMAIN-CONTAINING PROTEIN"/>
    <property type="match status" value="1"/>
</dbReference>
<proteinExistence type="predicted"/>
<dbReference type="InterPro" id="IPR032675">
    <property type="entry name" value="LRR_dom_sf"/>
</dbReference>
<dbReference type="SUPFAM" id="SSF52058">
    <property type="entry name" value="L domain-like"/>
    <property type="match status" value="1"/>
</dbReference>
<dbReference type="AlphaFoldDB" id="H8ZRX1"/>
<sequence length="264" mass="29474">MPHAMGQLTHLHTLLGYFVPNIGSSAMSELQSLLDLNRPLVNLEKVSDTEDARMAKLQEKEKLETLMLRWNMDAGNASRIDHEVLETLQPSQCLKTLEIVAYEGHVFPSWITSTEPYLTSLVEIRLVNLRSCENALPPLGLLPCLKIVEISRVDNISCIDDNFYGHNGCEGLQALDRLKKLEICGCHELSCLPQGLQHLSSLTSLKIDNCNKLEILPEWLENLPFLQIMCLSGCPILHSIPEGLTCSDIIVEDCPNFKEPSGSK</sequence>
<feature type="domain" description="R13L1/DRL21-like LRR repeat region" evidence="1">
    <location>
        <begin position="28"/>
        <end position="152"/>
    </location>
</feature>
<protein>
    <submittedName>
        <fullName evidence="2">Mutant resistance protein</fullName>
    </submittedName>
</protein>
<dbReference type="PANTHER" id="PTHR47186">
    <property type="entry name" value="LEUCINE-RICH REPEAT-CONTAINING PROTEIN 57"/>
    <property type="match status" value="1"/>
</dbReference>
<accession>H8ZRX1</accession>
<feature type="domain" description="R13L1/DRL21-like LRR repeat region" evidence="1">
    <location>
        <begin position="169"/>
        <end position="234"/>
    </location>
</feature>
<evidence type="ECO:0000313" key="2">
    <source>
        <dbReference type="EMBL" id="AFE56230.1"/>
    </source>
</evidence>
<dbReference type="Pfam" id="PF25019">
    <property type="entry name" value="LRR_R13L1-DRL21"/>
    <property type="match status" value="2"/>
</dbReference>
<dbReference type="InterPro" id="IPR056789">
    <property type="entry name" value="LRR_R13L1-DRL21"/>
</dbReference>
<evidence type="ECO:0000259" key="1">
    <source>
        <dbReference type="Pfam" id="PF25019"/>
    </source>
</evidence>